<keyword evidence="2" id="KW-1185">Reference proteome</keyword>
<comment type="caution">
    <text evidence="1">The sequence shown here is derived from an EMBL/GenBank/DDBJ whole genome shotgun (WGS) entry which is preliminary data.</text>
</comment>
<name>A0ABD6EU00_9BILA</name>
<dbReference type="EMBL" id="JBGFUD010009642">
    <property type="protein sequence ID" value="MFH4982587.1"/>
    <property type="molecule type" value="Genomic_DNA"/>
</dbReference>
<dbReference type="AlphaFoldDB" id="A0ABD6EU00"/>
<dbReference type="Proteomes" id="UP001608902">
    <property type="component" value="Unassembled WGS sequence"/>
</dbReference>
<reference evidence="1 2" key="1">
    <citation type="submission" date="2024-08" db="EMBL/GenBank/DDBJ databases">
        <title>Gnathostoma spinigerum genome.</title>
        <authorList>
            <person name="Gonzalez-Bertolin B."/>
            <person name="Monzon S."/>
            <person name="Zaballos A."/>
            <person name="Jimenez P."/>
            <person name="Dekumyoy P."/>
            <person name="Varona S."/>
            <person name="Cuesta I."/>
            <person name="Sumanam S."/>
            <person name="Adisakwattana P."/>
            <person name="Gasser R.B."/>
            <person name="Hernandez-Gonzalez A."/>
            <person name="Young N.D."/>
            <person name="Perteguer M.J."/>
        </authorList>
    </citation>
    <scope>NUCLEOTIDE SEQUENCE [LARGE SCALE GENOMIC DNA]</scope>
    <source>
        <strain evidence="1">AL3</strain>
        <tissue evidence="1">Liver</tissue>
    </source>
</reference>
<gene>
    <name evidence="1" type="ORF">AB6A40_009296</name>
</gene>
<evidence type="ECO:0000313" key="1">
    <source>
        <dbReference type="EMBL" id="MFH4982587.1"/>
    </source>
</evidence>
<sequence>MFLAPTLHPPSTNPSTDIYLCTYVSEGLNDVRPFPKWLISGHSWDVRTSLNVDVAIRTDVQSREIVLQIHSSLESSSEICLFICFPKLRLVNRG</sequence>
<accession>A0ABD6EU00</accession>
<proteinExistence type="predicted"/>
<protein>
    <submittedName>
        <fullName evidence="1">Uncharacterized protein</fullName>
    </submittedName>
</protein>
<organism evidence="1 2">
    <name type="scientific">Gnathostoma spinigerum</name>
    <dbReference type="NCBI Taxonomy" id="75299"/>
    <lineage>
        <taxon>Eukaryota</taxon>
        <taxon>Metazoa</taxon>
        <taxon>Ecdysozoa</taxon>
        <taxon>Nematoda</taxon>
        <taxon>Chromadorea</taxon>
        <taxon>Rhabditida</taxon>
        <taxon>Spirurina</taxon>
        <taxon>Gnathostomatomorpha</taxon>
        <taxon>Gnathostomatoidea</taxon>
        <taxon>Gnathostomatidae</taxon>
        <taxon>Gnathostoma</taxon>
    </lineage>
</organism>
<evidence type="ECO:0000313" key="2">
    <source>
        <dbReference type="Proteomes" id="UP001608902"/>
    </source>
</evidence>